<gene>
    <name evidence="3" type="ORF">VSDG_05024</name>
</gene>
<dbReference type="CDD" id="cd01846">
    <property type="entry name" value="fatty_acyltransferase_like"/>
    <property type="match status" value="1"/>
</dbReference>
<feature type="signal peptide" evidence="2">
    <location>
        <begin position="1"/>
        <end position="19"/>
    </location>
</feature>
<name>A0A423VYQ8_CYTCH</name>
<dbReference type="AlphaFoldDB" id="A0A423VYQ8"/>
<dbReference type="PANTHER" id="PTHR45648">
    <property type="entry name" value="GDSL LIPASE/ACYLHYDROLASE FAMILY PROTEIN (AFU_ORTHOLOGUE AFUA_4G14700)"/>
    <property type="match status" value="1"/>
</dbReference>
<keyword evidence="1" id="KW-0378">Hydrolase</keyword>
<organism evidence="3 4">
    <name type="scientific">Cytospora chrysosperma</name>
    <name type="common">Cytospora canker fungus</name>
    <name type="synonym">Sphaeria chrysosperma</name>
    <dbReference type="NCBI Taxonomy" id="252740"/>
    <lineage>
        <taxon>Eukaryota</taxon>
        <taxon>Fungi</taxon>
        <taxon>Dikarya</taxon>
        <taxon>Ascomycota</taxon>
        <taxon>Pezizomycotina</taxon>
        <taxon>Sordariomycetes</taxon>
        <taxon>Sordariomycetidae</taxon>
        <taxon>Diaporthales</taxon>
        <taxon>Cytosporaceae</taxon>
        <taxon>Cytospora</taxon>
    </lineage>
</organism>
<evidence type="ECO:0000256" key="2">
    <source>
        <dbReference type="SAM" id="SignalP"/>
    </source>
</evidence>
<keyword evidence="2" id="KW-0732">Signal</keyword>
<accession>A0A423VYQ8</accession>
<dbReference type="GO" id="GO:0016788">
    <property type="term" value="F:hydrolase activity, acting on ester bonds"/>
    <property type="evidence" value="ECO:0007669"/>
    <property type="project" value="InterPro"/>
</dbReference>
<evidence type="ECO:0000256" key="1">
    <source>
        <dbReference type="ARBA" id="ARBA00022801"/>
    </source>
</evidence>
<feature type="chain" id="PRO_5019351864" description="Carbohydrate esterase family 16 protein" evidence="2">
    <location>
        <begin position="20"/>
        <end position="389"/>
    </location>
</feature>
<dbReference type="OrthoDB" id="1600564at2759"/>
<dbReference type="InterPro" id="IPR036514">
    <property type="entry name" value="SGNH_hydro_sf"/>
</dbReference>
<dbReference type="Gene3D" id="3.40.50.1110">
    <property type="entry name" value="SGNH hydrolase"/>
    <property type="match status" value="1"/>
</dbReference>
<protein>
    <recommendedName>
        <fullName evidence="5">Carbohydrate esterase family 16 protein</fullName>
    </recommendedName>
</protein>
<dbReference type="PANTHER" id="PTHR45648:SF22">
    <property type="entry name" value="GDSL LIPASE_ACYLHYDROLASE FAMILY PROTEIN (AFU_ORTHOLOGUE AFUA_4G14700)"/>
    <property type="match status" value="1"/>
</dbReference>
<comment type="caution">
    <text evidence="3">The sequence shown here is derived from an EMBL/GenBank/DDBJ whole genome shotgun (WGS) entry which is preliminary data.</text>
</comment>
<keyword evidence="4" id="KW-1185">Reference proteome</keyword>
<reference evidence="3 4" key="1">
    <citation type="submission" date="2015-09" db="EMBL/GenBank/DDBJ databases">
        <title>Host preference determinants of Valsa canker pathogens revealed by comparative genomics.</title>
        <authorList>
            <person name="Yin Z."/>
            <person name="Huang L."/>
        </authorList>
    </citation>
    <scope>NUCLEOTIDE SEQUENCE [LARGE SCALE GENOMIC DNA]</scope>
    <source>
        <strain evidence="3 4">YSFL</strain>
    </source>
</reference>
<dbReference type="EMBL" id="LJZO01000021">
    <property type="protein sequence ID" value="ROV96176.1"/>
    <property type="molecule type" value="Genomic_DNA"/>
</dbReference>
<dbReference type="STRING" id="252740.A0A423VYQ8"/>
<proteinExistence type="predicted"/>
<evidence type="ECO:0008006" key="5">
    <source>
        <dbReference type="Google" id="ProtNLM"/>
    </source>
</evidence>
<dbReference type="InterPro" id="IPR051058">
    <property type="entry name" value="GDSL_Est/Lipase"/>
</dbReference>
<evidence type="ECO:0000313" key="4">
    <source>
        <dbReference type="Proteomes" id="UP000284375"/>
    </source>
</evidence>
<dbReference type="InterPro" id="IPR001087">
    <property type="entry name" value="GDSL"/>
</dbReference>
<evidence type="ECO:0000313" key="3">
    <source>
        <dbReference type="EMBL" id="ROV96176.1"/>
    </source>
</evidence>
<dbReference type="SUPFAM" id="SSF52266">
    <property type="entry name" value="SGNH hydrolase"/>
    <property type="match status" value="1"/>
</dbReference>
<dbReference type="Proteomes" id="UP000284375">
    <property type="component" value="Unassembled WGS sequence"/>
</dbReference>
<sequence length="389" mass="40085">MFSINQILALAAVLSPASAACVPRGSKSSSALAVSTDAAATTLAASTSVAPIVYTTSASLAASSSTAAVETSAPASASASSSVAATPVASSSTVPSAVAVVSSSAAASASASSSTSTSSSDDGTKYFVVFGDSYSSTGFYIEGGNPSASAPLGTGGSTTTGGLNWVGMVTEEYNSSLVLTYDWAYYGADISNAIINTGVTTDVIAQVAEFEDALVPAPTDVPWTADNLLVAVWIGVNDIGECFWESAEYATCPIDDAQTKYFSLLQQLYDDGVRNFVLNTVPPFYKAPAFDQQTDLDTLISNLDSFNTKLVSNLASFKASNADASAQVFNTSSYFWDVLDDPTSHGLDSDITCANADGTTCVWYDNYHPGQVIHDLVAKGFVSAMSSFF</sequence>
<dbReference type="Pfam" id="PF00657">
    <property type="entry name" value="Lipase_GDSL"/>
    <property type="match status" value="1"/>
</dbReference>